<evidence type="ECO:0000256" key="12">
    <source>
        <dbReference type="HAMAP-Rule" id="MF_03208"/>
    </source>
</evidence>
<comment type="catalytic activity">
    <reaction evidence="12">
        <text>a 1,2-diacyl-sn-glycero-3-phospho-L-serine + H(+) = a 1,2-diacyl-sn-glycero-3-phosphoethanolamine + CO2</text>
        <dbReference type="Rhea" id="RHEA:20828"/>
        <dbReference type="ChEBI" id="CHEBI:15378"/>
        <dbReference type="ChEBI" id="CHEBI:16526"/>
        <dbReference type="ChEBI" id="CHEBI:57262"/>
        <dbReference type="ChEBI" id="CHEBI:64612"/>
        <dbReference type="EC" id="4.1.1.65"/>
    </reaction>
</comment>
<keyword evidence="9 12" id="KW-0456">Lyase</keyword>
<evidence type="ECO:0000313" key="15">
    <source>
        <dbReference type="Proteomes" id="UP000076874"/>
    </source>
</evidence>
<feature type="site" description="Cleavage (non-hydrolytic); by autocatalysis" evidence="12">
    <location>
        <begin position="534"/>
        <end position="535"/>
    </location>
</feature>
<name>A0A167X408_9HYPO</name>
<feature type="chain" id="PRO_5023359586" description="Phosphatidylserine decarboxylase 1 beta chain" evidence="12">
    <location>
        <begin position="1"/>
        <end position="534"/>
    </location>
</feature>
<dbReference type="UniPathway" id="UPA00558">
    <property type="reaction ID" value="UER00616"/>
</dbReference>
<feature type="compositionally biased region" description="Basic and acidic residues" evidence="13">
    <location>
        <begin position="593"/>
        <end position="610"/>
    </location>
</feature>
<comment type="subcellular location">
    <molecule>Phosphatidylserine decarboxylase 1 beta chain</molecule>
    <subcellularLocation>
        <location evidence="12">Mitochondrion inner membrane</location>
        <topology evidence="12">Single-pass membrane protein</topology>
        <orientation evidence="12">Intermembrane side</orientation>
    </subcellularLocation>
</comment>
<evidence type="ECO:0000256" key="11">
    <source>
        <dbReference type="ARBA" id="ARBA00023317"/>
    </source>
</evidence>
<evidence type="ECO:0000256" key="1">
    <source>
        <dbReference type="ARBA" id="ARBA00005189"/>
    </source>
</evidence>
<keyword evidence="2 12" id="KW-0444">Lipid biosynthesis</keyword>
<comment type="cofactor">
    <cofactor evidence="12">
        <name>pyruvate</name>
        <dbReference type="ChEBI" id="CHEBI:15361"/>
    </cofactor>
    <text evidence="12">Binds 1 pyruvoyl group covalently per subunit.</text>
</comment>
<feature type="compositionally biased region" description="Basic and acidic residues" evidence="13">
    <location>
        <begin position="307"/>
        <end position="316"/>
    </location>
</feature>
<dbReference type="GO" id="GO:0004609">
    <property type="term" value="F:phosphatidylserine decarboxylase activity"/>
    <property type="evidence" value="ECO:0007669"/>
    <property type="project" value="UniProtKB-UniRule"/>
</dbReference>
<dbReference type="HAMAP" id="MF_03208">
    <property type="entry name" value="PS_decarb_PSD_B_type1_euk"/>
    <property type="match status" value="1"/>
</dbReference>
<feature type="region of interest" description="Disordered" evidence="13">
    <location>
        <begin position="339"/>
        <end position="370"/>
    </location>
</feature>
<keyword evidence="5 12" id="KW-1133">Transmembrane helix</keyword>
<organism evidence="14 15">
    <name type="scientific">Niveomyces insectorum RCEF 264</name>
    <dbReference type="NCBI Taxonomy" id="1081102"/>
    <lineage>
        <taxon>Eukaryota</taxon>
        <taxon>Fungi</taxon>
        <taxon>Dikarya</taxon>
        <taxon>Ascomycota</taxon>
        <taxon>Pezizomycotina</taxon>
        <taxon>Sordariomycetes</taxon>
        <taxon>Hypocreomycetidae</taxon>
        <taxon>Hypocreales</taxon>
        <taxon>Cordycipitaceae</taxon>
        <taxon>Niveomyces</taxon>
    </lineage>
</organism>
<comment type="PTM">
    <text evidence="12">Is synthesized initially as an inactive proenzyme. Formation of the active enzyme involves a self-maturation process in which the active site pyruvoyl group is generated from an internal serine residue via an autocatalytic post-translational modification. Two non-identical subunits are generated from the proenzyme in this reaction, and the pyruvate is formed at the N-terminus of the alpha chain, which is derived from the carboxyl end of the proenzyme. The autoendoproteolytic cleavage occurs by a canonical serine protease mechanism, in which the side chain hydroxyl group of the serine supplies its oxygen atom to form the C-terminus of the beta chain, while the remainder of the serine residue undergoes an oxidative deamination to produce ammonia and the pyruvoyl prosthetic group on the alpha chain. During this reaction, the Ser that is part of the protease active site of the proenzyme becomes the pyruvoyl prosthetic group, which constitutes an essential element of the active site of the mature decarboxylase.</text>
</comment>
<evidence type="ECO:0000256" key="8">
    <source>
        <dbReference type="ARBA" id="ARBA00023209"/>
    </source>
</evidence>
<evidence type="ECO:0000256" key="4">
    <source>
        <dbReference type="ARBA" id="ARBA00022793"/>
    </source>
</evidence>
<keyword evidence="15" id="KW-1185">Reference proteome</keyword>
<dbReference type="InterPro" id="IPR003817">
    <property type="entry name" value="PS_Dcarbxylase"/>
</dbReference>
<evidence type="ECO:0000256" key="6">
    <source>
        <dbReference type="ARBA" id="ARBA00023098"/>
    </source>
</evidence>
<comment type="caution">
    <text evidence="14">The sequence shown here is derived from an EMBL/GenBank/DDBJ whole genome shotgun (WGS) entry which is preliminary data.</text>
</comment>
<gene>
    <name evidence="12" type="primary">PSD1</name>
    <name evidence="14" type="ORF">SPI_03148</name>
</gene>
<dbReference type="EMBL" id="AZHD01000004">
    <property type="protein sequence ID" value="OAA64501.1"/>
    <property type="molecule type" value="Genomic_DNA"/>
</dbReference>
<keyword evidence="7 12" id="KW-0472">Membrane</keyword>
<dbReference type="Pfam" id="PF02666">
    <property type="entry name" value="PS_Dcarbxylase"/>
    <property type="match status" value="2"/>
</dbReference>
<dbReference type="InterPro" id="IPR033661">
    <property type="entry name" value="PSD_type1_euk"/>
</dbReference>
<keyword evidence="4 12" id="KW-0210">Decarboxylase</keyword>
<comment type="similarity">
    <text evidence="12">Belongs to the phosphatidylserine decarboxylase family. PSD-B subfamily. Eukaryotic type I sub-subfamily.</text>
</comment>
<comment type="pathway">
    <text evidence="1">Lipid metabolism.</text>
</comment>
<comment type="pathway">
    <text evidence="12">Phospholipid metabolism; phosphatidylethanolamine biosynthesis; phosphatidylethanolamine from CDP-diacylglycerol: step 2/2.</text>
</comment>
<comment type="subunit">
    <text evidence="12">Heterodimer of a large membrane-associated beta subunit and a small pyruvoyl-containing alpha subunit.</text>
</comment>
<feature type="region of interest" description="Disordered" evidence="13">
    <location>
        <begin position="589"/>
        <end position="610"/>
    </location>
</feature>
<evidence type="ECO:0000313" key="14">
    <source>
        <dbReference type="EMBL" id="OAA64501.1"/>
    </source>
</evidence>
<dbReference type="InterPro" id="IPR033177">
    <property type="entry name" value="PSD-B"/>
</dbReference>
<dbReference type="EC" id="4.1.1.65" evidence="12"/>
<dbReference type="PANTHER" id="PTHR10067:SF6">
    <property type="entry name" value="PHOSPHATIDYLSERINE DECARBOXYLASE PROENZYME, MITOCHONDRIAL"/>
    <property type="match status" value="1"/>
</dbReference>
<dbReference type="Proteomes" id="UP000076874">
    <property type="component" value="Unassembled WGS sequence"/>
</dbReference>
<feature type="active site" description="Charge relay system; for autoendoproteolytic cleavage activity" evidence="12">
    <location>
        <position position="242"/>
    </location>
</feature>
<keyword evidence="10 12" id="KW-1208">Phospholipid metabolism</keyword>
<dbReference type="OrthoDB" id="4330at2759"/>
<keyword evidence="8 12" id="KW-0594">Phospholipid biosynthesis</keyword>
<keyword evidence="6 12" id="KW-0443">Lipid metabolism</keyword>
<dbReference type="AlphaFoldDB" id="A0A167X408"/>
<keyword evidence="11 12" id="KW-0670">Pyruvate</keyword>
<feature type="chain" id="PRO_5023359587" description="Phosphatidylserine decarboxylase 1 alpha chain" evidence="12">
    <location>
        <begin position="535"/>
        <end position="610"/>
    </location>
</feature>
<feature type="topological domain" description="Mitochondrial intermembrane" evidence="12">
    <location>
        <begin position="129"/>
        <end position="610"/>
    </location>
</feature>
<accession>A0A167X408</accession>
<sequence>MASAPSRLGLSRGSFSKGITTGRFSVTLSERQILLSPPRRLVVPKPFSPFRFFSQQTPRRPRFSARLRHALKNSKVQWYQIPVGLGIGFLGVVQFYKVSSRKAQKDKEAAAAAAAAAAEAEAAAEQKGEAVRVANGGGDGTITPTRRKRVRPDGPWQVQVMSTLPLKALSRLWGRFNELTLPYYLRVPGFRLYSYFFGVNLDEVEEPDLHVYPNLAAFFYRRLKPGARPLNPDHSALLSPSDGRILQFGKVDGGDIEQVKGMTYSLDALLGKHTPAPSIAHGQSSSSSSSSSSTLENDEAVAPKNKVTGDEELVHPDEEFARVNGISYTLPGLLFGDAPAGTGAGSGGTAADRSVEDQSVQPSPRSESEVQAELDVPWYTQLLSRDKPSALYYAVIYLAPGDYHRFHSPTNWVVERRRHFAGELYSVSPYLQRTLPGLFTLNERVVLLGRWRWGFFSYIPVGATNVGSILVNFDRELRTNSLTTDTAADHAAEAAAARGEVYAGFSEATYAAASPILHGYALRRGEEMGGFQLGSTVVLVFEAPAPVPDAPPKVGAGQWRKGNGSRWAKRWALSTSRFCSIFNGWVVKKKRERERERERERDEEAKNTKY</sequence>
<dbReference type="PANTHER" id="PTHR10067">
    <property type="entry name" value="PHOSPHATIDYLSERINE DECARBOXYLASE"/>
    <property type="match status" value="1"/>
</dbReference>
<evidence type="ECO:0000256" key="13">
    <source>
        <dbReference type="SAM" id="MobiDB-lite"/>
    </source>
</evidence>
<feature type="compositionally biased region" description="Low complexity" evidence="13">
    <location>
        <begin position="284"/>
        <end position="293"/>
    </location>
</feature>
<feature type="modified residue" description="Pyruvic acid (Ser); by autocatalysis" evidence="12">
    <location>
        <position position="535"/>
    </location>
</feature>
<evidence type="ECO:0000256" key="3">
    <source>
        <dbReference type="ARBA" id="ARBA00022692"/>
    </source>
</evidence>
<dbReference type="NCBIfam" id="TIGR00163">
    <property type="entry name" value="PS_decarb"/>
    <property type="match status" value="1"/>
</dbReference>
<feature type="active site" description="Schiff-base intermediate with substrate; via pyruvic acid; for decarboxylase activity" evidence="12">
    <location>
        <position position="535"/>
    </location>
</feature>
<keyword evidence="12" id="KW-0496">Mitochondrion</keyword>
<comment type="subcellular location">
    <molecule>Phosphatidylserine decarboxylase 1 alpha chain</molecule>
    <subcellularLocation>
        <location evidence="12">Mitochondrion inner membrane</location>
        <topology evidence="12">Peripheral membrane protein</topology>
        <orientation evidence="12">Intermembrane side</orientation>
    </subcellularLocation>
    <text evidence="12">Anchored to the mitochondrial inner membrane through its interaction with the integral membrane beta chain.</text>
</comment>
<dbReference type="GO" id="GO:0016540">
    <property type="term" value="P:protein autoprocessing"/>
    <property type="evidence" value="ECO:0007669"/>
    <property type="project" value="UniProtKB-UniRule"/>
</dbReference>
<keyword evidence="3 12" id="KW-0812">Transmembrane</keyword>
<proteinExistence type="inferred from homology"/>
<keyword evidence="12" id="KW-0999">Mitochondrion inner membrane</keyword>
<evidence type="ECO:0000256" key="7">
    <source>
        <dbReference type="ARBA" id="ARBA00023136"/>
    </source>
</evidence>
<evidence type="ECO:0000256" key="5">
    <source>
        <dbReference type="ARBA" id="ARBA00022989"/>
    </source>
</evidence>
<comment type="function">
    <text evidence="12">Catalyzes the formation of phosphatidylethanolamine (PtdEtn) from phosphatidylserine (PtdSer). Plays a central role in phospholipid metabolism and in the interorganelle trafficking of phosphatidylserine.</text>
</comment>
<keyword evidence="12" id="KW-0865">Zymogen</keyword>
<evidence type="ECO:0000256" key="2">
    <source>
        <dbReference type="ARBA" id="ARBA00022516"/>
    </source>
</evidence>
<feature type="region of interest" description="Disordered" evidence="13">
    <location>
        <begin position="275"/>
        <end position="316"/>
    </location>
</feature>
<dbReference type="GO" id="GO:0006646">
    <property type="term" value="P:phosphatidylethanolamine biosynthetic process"/>
    <property type="evidence" value="ECO:0007669"/>
    <property type="project" value="UniProtKB-UniRule"/>
</dbReference>
<feature type="topological domain" description="Mitochondrial matrix" evidence="12">
    <location>
        <begin position="1"/>
        <end position="109"/>
    </location>
</feature>
<protein>
    <recommendedName>
        <fullName evidence="12">Phosphatidylserine decarboxylase proenzyme 1, mitochondrial</fullName>
        <ecNumber evidence="12">4.1.1.65</ecNumber>
    </recommendedName>
    <component>
        <recommendedName>
            <fullName evidence="12">Phosphatidylserine decarboxylase 1 beta chain</fullName>
        </recommendedName>
    </component>
    <component>
        <recommendedName>
            <fullName evidence="12">Phosphatidylserine decarboxylase 1 alpha chain</fullName>
        </recommendedName>
    </component>
</protein>
<dbReference type="GO" id="GO:0005743">
    <property type="term" value="C:mitochondrial inner membrane"/>
    <property type="evidence" value="ECO:0007669"/>
    <property type="project" value="UniProtKB-SubCell"/>
</dbReference>
<dbReference type="STRING" id="1081102.A0A167X408"/>
<reference evidence="14 15" key="1">
    <citation type="journal article" date="2016" name="Genome Biol. Evol.">
        <title>Divergent and convergent evolution of fungal pathogenicity.</title>
        <authorList>
            <person name="Shang Y."/>
            <person name="Xiao G."/>
            <person name="Zheng P."/>
            <person name="Cen K."/>
            <person name="Zhan S."/>
            <person name="Wang C."/>
        </authorList>
    </citation>
    <scope>NUCLEOTIDE SEQUENCE [LARGE SCALE GENOMIC DNA]</scope>
    <source>
        <strain evidence="14 15">RCEF 264</strain>
    </source>
</reference>
<feature type="active site" description="Charge relay system; for autoendoproteolytic cleavage activity" evidence="12">
    <location>
        <position position="535"/>
    </location>
</feature>
<evidence type="ECO:0000256" key="10">
    <source>
        <dbReference type="ARBA" id="ARBA00023264"/>
    </source>
</evidence>
<feature type="active site" description="Charge relay system; for autoendoproteolytic cleavage activity" evidence="12">
    <location>
        <position position="407"/>
    </location>
</feature>
<evidence type="ECO:0000256" key="9">
    <source>
        <dbReference type="ARBA" id="ARBA00023239"/>
    </source>
</evidence>